<dbReference type="SUPFAM" id="SSF46785">
    <property type="entry name" value="Winged helix' DNA-binding domain"/>
    <property type="match status" value="1"/>
</dbReference>
<dbReference type="PROSITE" id="PS50949">
    <property type="entry name" value="HTH_GNTR"/>
    <property type="match status" value="1"/>
</dbReference>
<evidence type="ECO:0000256" key="1">
    <source>
        <dbReference type="ARBA" id="ARBA00023015"/>
    </source>
</evidence>
<evidence type="ECO:0000313" key="6">
    <source>
        <dbReference type="Proteomes" id="UP000001219"/>
    </source>
</evidence>
<dbReference type="Proteomes" id="UP000001219">
    <property type="component" value="Chromosome"/>
</dbReference>
<reference evidence="6" key="1">
    <citation type="submission" date="2009-10" db="EMBL/GenBank/DDBJ databases">
        <title>The complete chromosome of Gordonia bronchialis DSM 43247.</title>
        <authorList>
            <consortium name="US DOE Joint Genome Institute (JGI-PGF)"/>
            <person name="Lucas S."/>
            <person name="Copeland A."/>
            <person name="Lapidus A."/>
            <person name="Glavina del Rio T."/>
            <person name="Dalin E."/>
            <person name="Tice H."/>
            <person name="Bruce D."/>
            <person name="Goodwin L."/>
            <person name="Pitluck S."/>
            <person name="Kyrpides N."/>
            <person name="Mavromatis K."/>
            <person name="Ivanova N."/>
            <person name="Ovchinnikova G."/>
            <person name="Saunders E."/>
            <person name="Brettin T."/>
            <person name="Detter J.C."/>
            <person name="Han C."/>
            <person name="Larimer F."/>
            <person name="Land M."/>
            <person name="Hauser L."/>
            <person name="Markowitz V."/>
            <person name="Cheng J.-F."/>
            <person name="Hugenholtz P."/>
            <person name="Woyke T."/>
            <person name="Wu D."/>
            <person name="Jando M."/>
            <person name="Schneider S."/>
            <person name="Goeker M."/>
            <person name="Klenk H.-P."/>
            <person name="Eisen J.A."/>
        </authorList>
    </citation>
    <scope>NUCLEOTIDE SEQUENCE [LARGE SCALE GENOMIC DNA]</scope>
    <source>
        <strain evidence="6">ATCC 25592 / DSM 43247 / BCRC 13721 / JCM 3198 / KCTC 3076 / NBRC 16047 / NCTC 10667</strain>
    </source>
</reference>
<dbReference type="RefSeq" id="WP_012833330.1">
    <property type="nucleotide sequence ID" value="NC_013441.1"/>
</dbReference>
<reference evidence="5 6" key="2">
    <citation type="journal article" date="2010" name="Stand. Genomic Sci.">
        <title>Complete genome sequence of Gordonia bronchialis type strain (3410).</title>
        <authorList>
            <person name="Ivanova N."/>
            <person name="Sikorski J."/>
            <person name="Jando M."/>
            <person name="Lapidus A."/>
            <person name="Nolan M."/>
            <person name="Lucas S."/>
            <person name="Del Rio T.G."/>
            <person name="Tice H."/>
            <person name="Copeland A."/>
            <person name="Cheng J.F."/>
            <person name="Chen F."/>
            <person name="Bruce D."/>
            <person name="Goodwin L."/>
            <person name="Pitluck S."/>
            <person name="Mavromatis K."/>
            <person name="Ovchinnikova G."/>
            <person name="Pati A."/>
            <person name="Chen A."/>
            <person name="Palaniappan K."/>
            <person name="Land M."/>
            <person name="Hauser L."/>
            <person name="Chang Y.J."/>
            <person name="Jeffries C.D."/>
            <person name="Chain P."/>
            <person name="Saunders E."/>
            <person name="Han C."/>
            <person name="Detter J.C."/>
            <person name="Brettin T."/>
            <person name="Rohde M."/>
            <person name="Goker M."/>
            <person name="Bristow J."/>
            <person name="Eisen J.A."/>
            <person name="Markowitz V."/>
            <person name="Hugenholtz P."/>
            <person name="Klenk H.P."/>
            <person name="Kyrpides N.C."/>
        </authorList>
    </citation>
    <scope>NUCLEOTIDE SEQUENCE [LARGE SCALE GENOMIC DNA]</scope>
    <source>
        <strain evidence="6">ATCC 25592 / DSM 43247 / BCRC 13721 / JCM 3198 / KCTC 3076 / NBRC 16047 / NCTC 10667</strain>
    </source>
</reference>
<protein>
    <submittedName>
        <fullName evidence="5">Regulatory protein GntR HTH</fullName>
    </submittedName>
</protein>
<name>D0L6X7_GORB4</name>
<dbReference type="InterPro" id="IPR036390">
    <property type="entry name" value="WH_DNA-bd_sf"/>
</dbReference>
<organism evidence="5 6">
    <name type="scientific">Gordonia bronchialis (strain ATCC 25592 / DSM 43247 / BCRC 13721 / JCM 3198 / KCTC 3076 / NBRC 16047 / NCTC 10667)</name>
    <name type="common">Rhodococcus bronchialis</name>
    <dbReference type="NCBI Taxonomy" id="526226"/>
    <lineage>
        <taxon>Bacteria</taxon>
        <taxon>Bacillati</taxon>
        <taxon>Actinomycetota</taxon>
        <taxon>Actinomycetes</taxon>
        <taxon>Mycobacteriales</taxon>
        <taxon>Gordoniaceae</taxon>
        <taxon>Gordonia</taxon>
    </lineage>
</organism>
<dbReference type="InterPro" id="IPR036388">
    <property type="entry name" value="WH-like_DNA-bd_sf"/>
</dbReference>
<gene>
    <name evidence="5" type="ordered locus">Gbro_1484</name>
</gene>
<feature type="domain" description="HTH gntR-type" evidence="4">
    <location>
        <begin position="15"/>
        <end position="83"/>
    </location>
</feature>
<dbReference type="eggNOG" id="COG1725">
    <property type="taxonomic scope" value="Bacteria"/>
</dbReference>
<dbReference type="PANTHER" id="PTHR38445">
    <property type="entry name" value="HTH-TYPE TRANSCRIPTIONAL REPRESSOR YTRA"/>
    <property type="match status" value="1"/>
</dbReference>
<keyword evidence="1" id="KW-0805">Transcription regulation</keyword>
<dbReference type="SMART" id="SM00345">
    <property type="entry name" value="HTH_GNTR"/>
    <property type="match status" value="1"/>
</dbReference>
<accession>D0L6X7</accession>
<keyword evidence="2" id="KW-0238">DNA-binding</keyword>
<dbReference type="EMBL" id="CP001802">
    <property type="protein sequence ID" value="ACY20762.1"/>
    <property type="molecule type" value="Genomic_DNA"/>
</dbReference>
<dbReference type="GO" id="GO:0003677">
    <property type="term" value="F:DNA binding"/>
    <property type="evidence" value="ECO:0007669"/>
    <property type="project" value="UniProtKB-KW"/>
</dbReference>
<dbReference type="STRING" id="526226.Gbro_1484"/>
<dbReference type="Pfam" id="PF00392">
    <property type="entry name" value="GntR"/>
    <property type="match status" value="1"/>
</dbReference>
<evidence type="ECO:0000256" key="3">
    <source>
        <dbReference type="ARBA" id="ARBA00023163"/>
    </source>
</evidence>
<dbReference type="HOGENOM" id="CLU_017584_10_1_11"/>
<evidence type="ECO:0000259" key="4">
    <source>
        <dbReference type="PROSITE" id="PS50949"/>
    </source>
</evidence>
<dbReference type="GO" id="GO:0003700">
    <property type="term" value="F:DNA-binding transcription factor activity"/>
    <property type="evidence" value="ECO:0007669"/>
    <property type="project" value="InterPro"/>
</dbReference>
<keyword evidence="3" id="KW-0804">Transcription</keyword>
<dbReference type="AlphaFoldDB" id="D0L6X7"/>
<dbReference type="Gene3D" id="1.10.10.10">
    <property type="entry name" value="Winged helix-like DNA-binding domain superfamily/Winged helix DNA-binding domain"/>
    <property type="match status" value="1"/>
</dbReference>
<keyword evidence="6" id="KW-1185">Reference proteome</keyword>
<dbReference type="KEGG" id="gbr:Gbro_1484"/>
<evidence type="ECO:0000256" key="2">
    <source>
        <dbReference type="ARBA" id="ARBA00023125"/>
    </source>
</evidence>
<dbReference type="OrthoDB" id="4307011at2"/>
<dbReference type="PANTHER" id="PTHR38445:SF9">
    <property type="entry name" value="HTH-TYPE TRANSCRIPTIONAL REPRESSOR YTRA"/>
    <property type="match status" value="1"/>
</dbReference>
<dbReference type="InterPro" id="IPR000524">
    <property type="entry name" value="Tscrpt_reg_HTH_GntR"/>
</dbReference>
<evidence type="ECO:0000313" key="5">
    <source>
        <dbReference type="EMBL" id="ACY20762.1"/>
    </source>
</evidence>
<proteinExistence type="predicted"/>
<sequence length="123" mass="13174">MTLAQKLNIDADGDRAPFDQVRLGILDLIANGELIVGERLPTVRALAADLHLAANTVARSYRELEAADVIETRGRLGSFVKAGPDDALATAQRATVAHVNALRELGFDDETIVSLVQRVTRGA</sequence>